<keyword evidence="3 6" id="KW-0812">Transmembrane</keyword>
<comment type="caution">
    <text evidence="7">The sequence shown here is derived from an EMBL/GenBank/DDBJ whole genome shotgun (WGS) entry which is preliminary data.</text>
</comment>
<dbReference type="PANTHER" id="PTHR30028:SF0">
    <property type="entry name" value="PROTEIN ALUMINUM SENSITIVE 3"/>
    <property type="match status" value="1"/>
</dbReference>
<protein>
    <submittedName>
        <fullName evidence="7">ABC transport system permease protein</fullName>
    </submittedName>
</protein>
<feature type="transmembrane region" description="Helical" evidence="6">
    <location>
        <begin position="90"/>
        <end position="115"/>
    </location>
</feature>
<dbReference type="RefSeq" id="WP_010692602.1">
    <property type="nucleotide sequence ID" value="NZ_CP061007.1"/>
</dbReference>
<feature type="transmembrane region" description="Helical" evidence="6">
    <location>
        <begin position="219"/>
        <end position="244"/>
    </location>
</feature>
<evidence type="ECO:0000313" key="8">
    <source>
        <dbReference type="Proteomes" id="UP000233786"/>
    </source>
</evidence>
<keyword evidence="8" id="KW-1185">Reference proteome</keyword>
<dbReference type="Pfam" id="PF03649">
    <property type="entry name" value="UPF0014"/>
    <property type="match status" value="1"/>
</dbReference>
<evidence type="ECO:0000256" key="4">
    <source>
        <dbReference type="ARBA" id="ARBA00022989"/>
    </source>
</evidence>
<accession>A0A2N3Y3P1</accession>
<evidence type="ECO:0000256" key="5">
    <source>
        <dbReference type="ARBA" id="ARBA00023136"/>
    </source>
</evidence>
<dbReference type="PANTHER" id="PTHR30028">
    <property type="entry name" value="UPF0014 INNER MEMBRANE PROTEIN YBBM-RELATED"/>
    <property type="match status" value="1"/>
</dbReference>
<evidence type="ECO:0000256" key="2">
    <source>
        <dbReference type="ARBA" id="ARBA00005268"/>
    </source>
</evidence>
<evidence type="ECO:0000256" key="6">
    <source>
        <dbReference type="SAM" id="Phobius"/>
    </source>
</evidence>
<dbReference type="InterPro" id="IPR005226">
    <property type="entry name" value="UPF0014_fam"/>
</dbReference>
<feature type="transmembrane region" description="Helical" evidence="6">
    <location>
        <begin position="194"/>
        <end position="213"/>
    </location>
</feature>
<sequence>MPSASIPVTPALGVAIALLLVAAAAVAGLGGLARYRDVLFAGLRGAVQLLVVSLLIAYIVRWTALAAVFIALMFAIAAHTAGRRITSDRTWLWAGLPIAAGVAPAVLVLVVTGAVPLTGLVLIPLVGQLIGGALVATALAGRRLLDELQQRRGEVDAALALGMVDRAARLEIARPLAGSALVPALDQTRTVGTVTLPGAFIGMLLGGATPIQAGIVQLYVLVALLAVESVAILVVLEIVARGLLTRSGTHLFFRS</sequence>
<reference evidence="7" key="1">
    <citation type="submission" date="2017-12" db="EMBL/GenBank/DDBJ databases">
        <title>Sequencing the genomes of 1000 Actinobacteria strains.</title>
        <authorList>
            <person name="Klenk H.-P."/>
        </authorList>
    </citation>
    <scope>NUCLEOTIDE SEQUENCE [LARGE SCALE GENOMIC DNA]</scope>
    <source>
        <strain evidence="7">DSM 44228</strain>
    </source>
</reference>
<dbReference type="AlphaFoldDB" id="A0A2N3Y3P1"/>
<proteinExistence type="inferred from homology"/>
<dbReference type="Proteomes" id="UP000233786">
    <property type="component" value="Unassembled WGS sequence"/>
</dbReference>
<gene>
    <name evidence="7" type="ORF">A8926_5530</name>
</gene>
<feature type="transmembrane region" description="Helical" evidence="6">
    <location>
        <begin position="121"/>
        <end position="141"/>
    </location>
</feature>
<dbReference type="GO" id="GO:0005886">
    <property type="term" value="C:plasma membrane"/>
    <property type="evidence" value="ECO:0007669"/>
    <property type="project" value="TreeGrafter"/>
</dbReference>
<evidence type="ECO:0000256" key="3">
    <source>
        <dbReference type="ARBA" id="ARBA00022692"/>
    </source>
</evidence>
<evidence type="ECO:0000313" key="7">
    <source>
        <dbReference type="EMBL" id="PKW17553.1"/>
    </source>
</evidence>
<name>A0A2N3Y3P1_SACSN</name>
<organism evidence="7 8">
    <name type="scientific">Saccharopolyspora spinosa</name>
    <dbReference type="NCBI Taxonomy" id="60894"/>
    <lineage>
        <taxon>Bacteria</taxon>
        <taxon>Bacillati</taxon>
        <taxon>Actinomycetota</taxon>
        <taxon>Actinomycetes</taxon>
        <taxon>Pseudonocardiales</taxon>
        <taxon>Pseudonocardiaceae</taxon>
        <taxon>Saccharopolyspora</taxon>
    </lineage>
</organism>
<keyword evidence="5 6" id="KW-0472">Membrane</keyword>
<keyword evidence="4 6" id="KW-1133">Transmembrane helix</keyword>
<feature type="transmembrane region" description="Helical" evidence="6">
    <location>
        <begin position="51"/>
        <end position="78"/>
    </location>
</feature>
<comment type="similarity">
    <text evidence="2">Belongs to the UPF0014 family.</text>
</comment>
<evidence type="ECO:0000256" key="1">
    <source>
        <dbReference type="ARBA" id="ARBA00004141"/>
    </source>
</evidence>
<dbReference type="OrthoDB" id="3212530at2"/>
<dbReference type="EMBL" id="PJNB01000001">
    <property type="protein sequence ID" value="PKW17553.1"/>
    <property type="molecule type" value="Genomic_DNA"/>
</dbReference>
<comment type="subcellular location">
    <subcellularLocation>
        <location evidence="1">Membrane</location>
        <topology evidence="1">Multi-pass membrane protein</topology>
    </subcellularLocation>
</comment>